<keyword evidence="1" id="KW-0472">Membrane</keyword>
<proteinExistence type="predicted"/>
<keyword evidence="1" id="KW-1133">Transmembrane helix</keyword>
<reference evidence="2 3" key="1">
    <citation type="submission" date="2019-03" db="EMBL/GenBank/DDBJ databases">
        <title>Genomic Encyclopedia of Type Strains, Phase IV (KMG-IV): sequencing the most valuable type-strain genomes for metagenomic binning, comparative biology and taxonomic classification.</title>
        <authorList>
            <person name="Goeker M."/>
        </authorList>
    </citation>
    <scope>NUCLEOTIDE SEQUENCE [LARGE SCALE GENOMIC DNA]</scope>
    <source>
        <strain evidence="2 3">DSM 45707</strain>
    </source>
</reference>
<gene>
    <name evidence="2" type="ORF">EDD58_10122</name>
</gene>
<dbReference type="AlphaFoldDB" id="A0A4R3L8N7"/>
<dbReference type="Pfam" id="PF09581">
    <property type="entry name" value="Spore_III_AF"/>
    <property type="match status" value="1"/>
</dbReference>
<sequence length="218" mass="24683">MMEWLSEWLKQIVLLVLIATFIDLLLPNHSMDRYVKLVMGLLITMAILSPILSLFTEELDITKLAFEKQGGSSADSMLPLSQIEEKSEKLKQQQSQLIQKQTESSMEKMISDALQQQFTVEVMKTNVITEISPEQVQKVKRIEVVAKVKEKESIPATSQEVQSAIQPIESVRIGGQIMTNQGSSQDETSQTAQLLVDFLTRTWHLEPDQVVVRVDPAW</sequence>
<name>A0A4R3L8N7_9BACL</name>
<dbReference type="EMBL" id="SMAG01000001">
    <property type="protein sequence ID" value="TCS96391.1"/>
    <property type="molecule type" value="Genomic_DNA"/>
</dbReference>
<keyword evidence="1" id="KW-0812">Transmembrane</keyword>
<keyword evidence="3" id="KW-1185">Reference proteome</keyword>
<evidence type="ECO:0000256" key="1">
    <source>
        <dbReference type="SAM" id="Phobius"/>
    </source>
</evidence>
<dbReference type="Proteomes" id="UP000294937">
    <property type="component" value="Unassembled WGS sequence"/>
</dbReference>
<dbReference type="NCBIfam" id="TIGR02896">
    <property type="entry name" value="spore_III_AF"/>
    <property type="match status" value="1"/>
</dbReference>
<evidence type="ECO:0000313" key="3">
    <source>
        <dbReference type="Proteomes" id="UP000294937"/>
    </source>
</evidence>
<feature type="transmembrane region" description="Helical" evidence="1">
    <location>
        <begin position="37"/>
        <end position="55"/>
    </location>
</feature>
<protein>
    <submittedName>
        <fullName evidence="2">Stage III sporulation protein AF</fullName>
    </submittedName>
</protein>
<dbReference type="InterPro" id="IPR014245">
    <property type="entry name" value="Spore_III_AF"/>
</dbReference>
<evidence type="ECO:0000313" key="2">
    <source>
        <dbReference type="EMBL" id="TCS96391.1"/>
    </source>
</evidence>
<organism evidence="2 3">
    <name type="scientific">Hazenella coriacea</name>
    <dbReference type="NCBI Taxonomy" id="1179467"/>
    <lineage>
        <taxon>Bacteria</taxon>
        <taxon>Bacillati</taxon>
        <taxon>Bacillota</taxon>
        <taxon>Bacilli</taxon>
        <taxon>Bacillales</taxon>
        <taxon>Thermoactinomycetaceae</taxon>
        <taxon>Hazenella</taxon>
    </lineage>
</organism>
<dbReference type="OrthoDB" id="2375554at2"/>
<feature type="transmembrane region" description="Helical" evidence="1">
    <location>
        <begin position="12"/>
        <end position="31"/>
    </location>
</feature>
<comment type="caution">
    <text evidence="2">The sequence shown here is derived from an EMBL/GenBank/DDBJ whole genome shotgun (WGS) entry which is preliminary data.</text>
</comment>
<accession>A0A4R3L8N7</accession>